<dbReference type="AlphaFoldDB" id="A0A839TI93"/>
<proteinExistence type="predicted"/>
<dbReference type="RefSeq" id="WP_183620680.1">
    <property type="nucleotide sequence ID" value="NZ_CAJHAH010000003.1"/>
</dbReference>
<accession>A0A839TI93</accession>
<gene>
    <name evidence="1" type="ORF">FHS24_001750</name>
</gene>
<comment type="caution">
    <text evidence="1">The sequence shown here is derived from an EMBL/GenBank/DDBJ whole genome shotgun (WGS) entry which is preliminary data.</text>
</comment>
<reference evidence="1 2" key="1">
    <citation type="submission" date="2020-08" db="EMBL/GenBank/DDBJ databases">
        <title>Genomic Encyclopedia of Type Strains, Phase III (KMG-III): the genomes of soil and plant-associated and newly described type strains.</title>
        <authorList>
            <person name="Whitman W."/>
        </authorList>
    </citation>
    <scope>NUCLEOTIDE SEQUENCE [LARGE SCALE GENOMIC DNA]</scope>
    <source>
        <strain evidence="1 2">CECT 5885</strain>
    </source>
</reference>
<evidence type="ECO:0000313" key="1">
    <source>
        <dbReference type="EMBL" id="MBB3107233.1"/>
    </source>
</evidence>
<dbReference type="EMBL" id="JACHXL010000003">
    <property type="protein sequence ID" value="MBB3107233.1"/>
    <property type="molecule type" value="Genomic_DNA"/>
</dbReference>
<organism evidence="1 2">
    <name type="scientific">Psychrobacter luti</name>
    <dbReference type="NCBI Taxonomy" id="198481"/>
    <lineage>
        <taxon>Bacteria</taxon>
        <taxon>Pseudomonadati</taxon>
        <taxon>Pseudomonadota</taxon>
        <taxon>Gammaproteobacteria</taxon>
        <taxon>Moraxellales</taxon>
        <taxon>Moraxellaceae</taxon>
        <taxon>Psychrobacter</taxon>
    </lineage>
</organism>
<protein>
    <submittedName>
        <fullName evidence="1">Uncharacterized protein</fullName>
    </submittedName>
</protein>
<name>A0A839TI93_9GAMM</name>
<dbReference type="Proteomes" id="UP000588111">
    <property type="component" value="Unassembled WGS sequence"/>
</dbReference>
<sequence length="367" mass="42048">MLFKIINCNPADYVNDLNRYLALRNLITSYGLRKNIVILGTDAINQILNSNIYDTPTKNFVYEIDITRREYHQIVPQLLVYCIVDFNFNGIECSLSNNQFAIRMGYKYFVSTSNTEYVNFITEGKNDFDMYTLIAKYYVRKISPLNLGVGLNFCQGAGSQCKQRFDDLTNDSEITLCIIDNDKSHPAKGKGSTANLFKDFDKEYNNNSLAHIIDVREIESLLPIKVIEEVVCENKVPKDIESLDIIKAFKTVNISFREYFDHKEGLSLKNAINLDSKHGDYWLSILHTNHKFASSQCLINETCYECHKCGKIEGFGDNILKRSLDYMNKLNLNSLDVEPDILTHWNKIGELILSWGCIPNSSPTRTS</sequence>
<evidence type="ECO:0000313" key="2">
    <source>
        <dbReference type="Proteomes" id="UP000588111"/>
    </source>
</evidence>
<keyword evidence="2" id="KW-1185">Reference proteome</keyword>